<dbReference type="AlphaFoldDB" id="A0A7J5XS01"/>
<name>A0A7J5XS01_DISMA</name>
<keyword evidence="2" id="KW-1185">Reference proteome</keyword>
<comment type="caution">
    <text evidence="1">The sequence shown here is derived from an EMBL/GenBank/DDBJ whole genome shotgun (WGS) entry which is preliminary data.</text>
</comment>
<reference evidence="1 2" key="1">
    <citation type="submission" date="2020-03" db="EMBL/GenBank/DDBJ databases">
        <title>Dissostichus mawsoni Genome sequencing and assembly.</title>
        <authorList>
            <person name="Park H."/>
        </authorList>
    </citation>
    <scope>NUCLEOTIDE SEQUENCE [LARGE SCALE GENOMIC DNA]</scope>
    <source>
        <strain evidence="1">DM0001</strain>
        <tissue evidence="1">Muscle</tissue>
    </source>
</reference>
<evidence type="ECO:0000313" key="2">
    <source>
        <dbReference type="Proteomes" id="UP000518266"/>
    </source>
</evidence>
<organism evidence="1 2">
    <name type="scientific">Dissostichus mawsoni</name>
    <name type="common">Antarctic cod</name>
    <dbReference type="NCBI Taxonomy" id="36200"/>
    <lineage>
        <taxon>Eukaryota</taxon>
        <taxon>Metazoa</taxon>
        <taxon>Chordata</taxon>
        <taxon>Craniata</taxon>
        <taxon>Vertebrata</taxon>
        <taxon>Euteleostomi</taxon>
        <taxon>Actinopterygii</taxon>
        <taxon>Neopterygii</taxon>
        <taxon>Teleostei</taxon>
        <taxon>Neoteleostei</taxon>
        <taxon>Acanthomorphata</taxon>
        <taxon>Eupercaria</taxon>
        <taxon>Perciformes</taxon>
        <taxon>Notothenioidei</taxon>
        <taxon>Nototheniidae</taxon>
        <taxon>Dissostichus</taxon>
    </lineage>
</organism>
<dbReference type="InterPro" id="IPR019651">
    <property type="entry name" value="Glutamate_DH_NAD-spec"/>
</dbReference>
<dbReference type="Proteomes" id="UP000518266">
    <property type="component" value="Unassembled WGS sequence"/>
</dbReference>
<sequence length="401" mass="43091">MTRVRAVELTAATLLSERTSDRECPGSVSPLRLCAPDFRHSDLPCVPGVVTVKPRTGLILSWSFSSSTVLFMLKARDSSEFLAVTFSLCISSSALNCSASCTICSIAFVHRRHIQNAIGINVKGHFNLRDSSGRRWNTEIPTCTISHSLIRVDALIEFTSIEKILQQLLNLGYTSGATHQDNVMDLSLVHLGIPQGFFHGLEGSTEQVCVELFKTGSGDGSVEICSFVEGIDLNAGLSAAGQGALGTLAGCAQTTHSSLVVVDFFFELALELSNEVVNHAVVEVLTTQAISNGCSSGFIDDAQHIQASNGPSIFGGLTLGVIERAVQVQCSLKTARKSKDKPASKLDKLHIIAAPQQRLSVLQQYGCTDEELKFSCQPFLITGSVYLLGDKIQVVTTQDLK</sequence>
<dbReference type="OrthoDB" id="7612635at2759"/>
<gene>
    <name evidence="1" type="ORF">F7725_018632</name>
</gene>
<evidence type="ECO:0000313" key="1">
    <source>
        <dbReference type="EMBL" id="KAF3839915.1"/>
    </source>
</evidence>
<protein>
    <submittedName>
        <fullName evidence="1">Uncharacterized protein</fullName>
    </submittedName>
</protein>
<accession>A0A7J5XS01</accession>
<proteinExistence type="predicted"/>
<dbReference type="EMBL" id="JAAKFY010000021">
    <property type="protein sequence ID" value="KAF3839915.1"/>
    <property type="molecule type" value="Genomic_DNA"/>
</dbReference>
<dbReference type="Pfam" id="PF10712">
    <property type="entry name" value="NAD-GH"/>
    <property type="match status" value="1"/>
</dbReference>